<gene>
    <name evidence="1" type="ORF">MEDL_17062</name>
</gene>
<dbReference type="Proteomes" id="UP000683360">
    <property type="component" value="Unassembled WGS sequence"/>
</dbReference>
<dbReference type="InterPro" id="IPR036770">
    <property type="entry name" value="Ankyrin_rpt-contain_sf"/>
</dbReference>
<sequence>MSKIKYVLPSIIECNLHSPELSSSPDERQKIFDLYINCEDSVYHDSEFLSSSSYRYFVLYIERILQQGSRFFMDSDKIIASKIEEMKAKEDPSYICLALLLVAGAFDIKYTSFECVIYGKYYTFLHDVISESSFKNAPKSRKNKNQSYRKAFIEYLTVHLTESDVYAFKLPLLNSCTLGYDEFVSYFARTWNSLLENQTYEQSMLFTPLYEACTRGHLNIVKILVESNKYQDIRGISDNPISCACEKGYTDIVELLLTHSVCYGSQERLIRLQILYLINKPPERVKN</sequence>
<dbReference type="InterPro" id="IPR002110">
    <property type="entry name" value="Ankyrin_rpt"/>
</dbReference>
<dbReference type="EMBL" id="CAJPWZ010000891">
    <property type="protein sequence ID" value="CAG2202486.1"/>
    <property type="molecule type" value="Genomic_DNA"/>
</dbReference>
<dbReference type="SUPFAM" id="SSF48403">
    <property type="entry name" value="Ankyrin repeat"/>
    <property type="match status" value="1"/>
</dbReference>
<dbReference type="SMART" id="SM00248">
    <property type="entry name" value="ANK"/>
    <property type="match status" value="2"/>
</dbReference>
<evidence type="ECO:0000313" key="1">
    <source>
        <dbReference type="EMBL" id="CAG2202486.1"/>
    </source>
</evidence>
<dbReference type="AlphaFoldDB" id="A0A8S3QZC9"/>
<keyword evidence="2" id="KW-1185">Reference proteome</keyword>
<organism evidence="1 2">
    <name type="scientific">Mytilus edulis</name>
    <name type="common">Blue mussel</name>
    <dbReference type="NCBI Taxonomy" id="6550"/>
    <lineage>
        <taxon>Eukaryota</taxon>
        <taxon>Metazoa</taxon>
        <taxon>Spiralia</taxon>
        <taxon>Lophotrochozoa</taxon>
        <taxon>Mollusca</taxon>
        <taxon>Bivalvia</taxon>
        <taxon>Autobranchia</taxon>
        <taxon>Pteriomorphia</taxon>
        <taxon>Mytilida</taxon>
        <taxon>Mytiloidea</taxon>
        <taxon>Mytilidae</taxon>
        <taxon>Mytilinae</taxon>
        <taxon>Mytilus</taxon>
    </lineage>
</organism>
<protein>
    <submittedName>
        <fullName evidence="1">Uncharacterized protein</fullName>
    </submittedName>
</protein>
<evidence type="ECO:0000313" key="2">
    <source>
        <dbReference type="Proteomes" id="UP000683360"/>
    </source>
</evidence>
<accession>A0A8S3QZC9</accession>
<reference evidence="1" key="1">
    <citation type="submission" date="2021-03" db="EMBL/GenBank/DDBJ databases">
        <authorList>
            <person name="Bekaert M."/>
        </authorList>
    </citation>
    <scope>NUCLEOTIDE SEQUENCE</scope>
</reference>
<dbReference type="Pfam" id="PF12796">
    <property type="entry name" value="Ank_2"/>
    <property type="match status" value="1"/>
</dbReference>
<dbReference type="Gene3D" id="1.25.40.20">
    <property type="entry name" value="Ankyrin repeat-containing domain"/>
    <property type="match status" value="1"/>
</dbReference>
<name>A0A8S3QZC9_MYTED</name>
<comment type="caution">
    <text evidence="1">The sequence shown here is derived from an EMBL/GenBank/DDBJ whole genome shotgun (WGS) entry which is preliminary data.</text>
</comment>
<proteinExistence type="predicted"/>